<reference evidence="7 8" key="1">
    <citation type="submission" date="2023-04" db="EMBL/GenBank/DDBJ databases">
        <title>Forest soil microbial communities from Buena Vista Peninsula, Colon Province, Panama.</title>
        <authorList>
            <person name="Bouskill N."/>
        </authorList>
    </citation>
    <scope>NUCLEOTIDE SEQUENCE [LARGE SCALE GENOMIC DNA]</scope>
    <source>
        <strain evidence="7 8">AC80</strain>
    </source>
</reference>
<accession>A0ABT6L2M3</accession>
<dbReference type="PROSITE" id="PS51318">
    <property type="entry name" value="TAT"/>
    <property type="match status" value="1"/>
</dbReference>
<keyword evidence="3" id="KW-0186">Copper</keyword>
<keyword evidence="8" id="KW-1185">Reference proteome</keyword>
<dbReference type="Gene3D" id="2.60.40.420">
    <property type="entry name" value="Cupredoxins - blue copper proteins"/>
    <property type="match status" value="3"/>
</dbReference>
<evidence type="ECO:0000313" key="7">
    <source>
        <dbReference type="EMBL" id="MDH6197198.1"/>
    </source>
</evidence>
<feature type="domain" description="Plastocyanin-like" evidence="5">
    <location>
        <begin position="365"/>
        <end position="466"/>
    </location>
</feature>
<evidence type="ECO:0000256" key="1">
    <source>
        <dbReference type="ARBA" id="ARBA00022723"/>
    </source>
</evidence>
<evidence type="ECO:0000259" key="5">
    <source>
        <dbReference type="Pfam" id="PF07731"/>
    </source>
</evidence>
<evidence type="ECO:0000259" key="4">
    <source>
        <dbReference type="Pfam" id="PF00394"/>
    </source>
</evidence>
<dbReference type="InterPro" id="IPR011707">
    <property type="entry name" value="Cu-oxidase-like_N"/>
</dbReference>
<keyword evidence="1" id="KW-0479">Metal-binding</keyword>
<dbReference type="NCBIfam" id="TIGR01409">
    <property type="entry name" value="TAT_signal_seq"/>
    <property type="match status" value="1"/>
</dbReference>
<dbReference type="RefSeq" id="WP_280833808.1">
    <property type="nucleotide sequence ID" value="NZ_JARXVE010000006.1"/>
</dbReference>
<evidence type="ECO:0000256" key="2">
    <source>
        <dbReference type="ARBA" id="ARBA00023002"/>
    </source>
</evidence>
<dbReference type="PANTHER" id="PTHR11709:SF394">
    <property type="entry name" value="FI03373P-RELATED"/>
    <property type="match status" value="1"/>
</dbReference>
<evidence type="ECO:0000256" key="3">
    <source>
        <dbReference type="ARBA" id="ARBA00023008"/>
    </source>
</evidence>
<dbReference type="InterPro" id="IPR008972">
    <property type="entry name" value="Cupredoxin"/>
</dbReference>
<evidence type="ECO:0000259" key="6">
    <source>
        <dbReference type="Pfam" id="PF07732"/>
    </source>
</evidence>
<sequence>MLDRRGFLRLSAAGAAAALGACTSWISPSERTGELVEVALTAAESDVDLGGVVVRTWTYTDSVPATEIRLRKGQTLRVPVTNRLPQETSVHWHGLAIPNAMDGVPVLTQPAIGCGDSFTYEFTVPDAGTYYLHSHVGTQLDRGMYGPLIIEDPDERADYDEELVVVLDDWIDGTGTTPDQVAENLRNTGMAAMSRPPGVTLTTPLGTDGGDVTYPYYLINGRINTAPQVKEYRAGQRIRLRIINAGADTAFRVGVPGTGLTVTHTDGYPVVPHHAESVILGMGERVDATITVSSSVPVIAAAEGKDGYARLDLRVGPRVSEAPVAEFIDTMRRAQVLNTATLVSPAAYALAQRDSRQTLDLRLAGPGPGYTWPINGRLYDPPDNGLNLTFGERVRMRFINESMMFHPMHLHGHTFQVVRAGGSGPRKDTVLVPPKQTVEVDFDTDNPGRWIVHCHNDYHLAGGMATFVSYTV</sequence>
<dbReference type="InterPro" id="IPR011706">
    <property type="entry name" value="Cu-oxidase_C"/>
</dbReference>
<dbReference type="PROSITE" id="PS00079">
    <property type="entry name" value="MULTICOPPER_OXIDASE1"/>
    <property type="match status" value="1"/>
</dbReference>
<feature type="domain" description="Plastocyanin-like" evidence="6">
    <location>
        <begin position="49"/>
        <end position="154"/>
    </location>
</feature>
<dbReference type="InterPro" id="IPR033138">
    <property type="entry name" value="Cu_oxidase_CS"/>
</dbReference>
<organism evidence="7 8">
    <name type="scientific">Mycolicibacterium frederiksbergense</name>
    <dbReference type="NCBI Taxonomy" id="117567"/>
    <lineage>
        <taxon>Bacteria</taxon>
        <taxon>Bacillati</taxon>
        <taxon>Actinomycetota</taxon>
        <taxon>Actinomycetes</taxon>
        <taxon>Mycobacteriales</taxon>
        <taxon>Mycobacteriaceae</taxon>
        <taxon>Mycolicibacterium</taxon>
    </lineage>
</organism>
<dbReference type="SUPFAM" id="SSF49503">
    <property type="entry name" value="Cupredoxins"/>
    <property type="match status" value="3"/>
</dbReference>
<dbReference type="PANTHER" id="PTHR11709">
    <property type="entry name" value="MULTI-COPPER OXIDASE"/>
    <property type="match status" value="1"/>
</dbReference>
<dbReference type="Pfam" id="PF07731">
    <property type="entry name" value="Cu-oxidase_2"/>
    <property type="match status" value="1"/>
</dbReference>
<dbReference type="InterPro" id="IPR045087">
    <property type="entry name" value="Cu-oxidase_fam"/>
</dbReference>
<dbReference type="PROSITE" id="PS00080">
    <property type="entry name" value="MULTICOPPER_OXIDASE2"/>
    <property type="match status" value="1"/>
</dbReference>
<keyword evidence="2 7" id="KW-0560">Oxidoreductase</keyword>
<dbReference type="InterPro" id="IPR002355">
    <property type="entry name" value="Cu_oxidase_Cu_BS"/>
</dbReference>
<protein>
    <submittedName>
        <fullName evidence="7">FtsP/CotA-like multicopper oxidase with cupredoxin domain</fullName>
        <ecNumber evidence="7">1.16.3.1</ecNumber>
    </submittedName>
</protein>
<gene>
    <name evidence="7" type="ORF">M2272_003851</name>
</gene>
<evidence type="ECO:0000313" key="8">
    <source>
        <dbReference type="Proteomes" id="UP001160130"/>
    </source>
</evidence>
<dbReference type="Proteomes" id="UP001160130">
    <property type="component" value="Unassembled WGS sequence"/>
</dbReference>
<dbReference type="InterPro" id="IPR034279">
    <property type="entry name" value="CuRO_3_CopA"/>
</dbReference>
<dbReference type="EMBL" id="JARXVE010000006">
    <property type="protein sequence ID" value="MDH6197198.1"/>
    <property type="molecule type" value="Genomic_DNA"/>
</dbReference>
<dbReference type="Pfam" id="PF07732">
    <property type="entry name" value="Cu-oxidase_3"/>
    <property type="match status" value="1"/>
</dbReference>
<dbReference type="InterPro" id="IPR006311">
    <property type="entry name" value="TAT_signal"/>
</dbReference>
<feature type="domain" description="Plastocyanin-like" evidence="4">
    <location>
        <begin position="162"/>
        <end position="293"/>
    </location>
</feature>
<proteinExistence type="predicted"/>
<name>A0ABT6L2M3_9MYCO</name>
<dbReference type="CDD" id="cd13896">
    <property type="entry name" value="CuRO_3_CopA"/>
    <property type="match status" value="1"/>
</dbReference>
<dbReference type="PROSITE" id="PS51257">
    <property type="entry name" value="PROKAR_LIPOPROTEIN"/>
    <property type="match status" value="1"/>
</dbReference>
<dbReference type="InterPro" id="IPR019546">
    <property type="entry name" value="TAT_signal_bac_arc"/>
</dbReference>
<dbReference type="InterPro" id="IPR001117">
    <property type="entry name" value="Cu-oxidase_2nd"/>
</dbReference>
<dbReference type="CDD" id="cd13861">
    <property type="entry name" value="CuRO_1_CumA_like"/>
    <property type="match status" value="1"/>
</dbReference>
<dbReference type="EC" id="1.16.3.1" evidence="7"/>
<dbReference type="GO" id="GO:0004322">
    <property type="term" value="F:ferroxidase activity"/>
    <property type="evidence" value="ECO:0007669"/>
    <property type="project" value="UniProtKB-EC"/>
</dbReference>
<comment type="caution">
    <text evidence="7">The sequence shown here is derived from an EMBL/GenBank/DDBJ whole genome shotgun (WGS) entry which is preliminary data.</text>
</comment>
<dbReference type="Pfam" id="PF00394">
    <property type="entry name" value="Cu-oxidase"/>
    <property type="match status" value="1"/>
</dbReference>